<organism evidence="2 3">
    <name type="scientific">Liparis tanakae</name>
    <name type="common">Tanaka's snailfish</name>
    <dbReference type="NCBI Taxonomy" id="230148"/>
    <lineage>
        <taxon>Eukaryota</taxon>
        <taxon>Metazoa</taxon>
        <taxon>Chordata</taxon>
        <taxon>Craniata</taxon>
        <taxon>Vertebrata</taxon>
        <taxon>Euteleostomi</taxon>
        <taxon>Actinopterygii</taxon>
        <taxon>Neopterygii</taxon>
        <taxon>Teleostei</taxon>
        <taxon>Neoteleostei</taxon>
        <taxon>Acanthomorphata</taxon>
        <taxon>Eupercaria</taxon>
        <taxon>Perciformes</taxon>
        <taxon>Cottioidei</taxon>
        <taxon>Cottales</taxon>
        <taxon>Liparidae</taxon>
        <taxon>Liparis</taxon>
    </lineage>
</organism>
<feature type="compositionally biased region" description="Polar residues" evidence="1">
    <location>
        <begin position="61"/>
        <end position="91"/>
    </location>
</feature>
<accession>A0A4Z2I6Z1</accession>
<keyword evidence="3" id="KW-1185">Reference proteome</keyword>
<evidence type="ECO:0000313" key="2">
    <source>
        <dbReference type="EMBL" id="TNN73829.1"/>
    </source>
</evidence>
<proteinExistence type="predicted"/>
<name>A0A4Z2I6Z1_9TELE</name>
<sequence length="121" mass="12290">MGTPPGTMPSNAPGMPPGATPTTPGGYLGKGKVKGGAVELGVDARLVHHCPGGRALLPPLMSSSHSVSQRNSAAVSGQRRNSQSCSINGPFSSPEDRRHISAAFSGHDKLSTLASLPARPL</sequence>
<feature type="region of interest" description="Disordered" evidence="1">
    <location>
        <begin position="59"/>
        <end position="121"/>
    </location>
</feature>
<evidence type="ECO:0000256" key="1">
    <source>
        <dbReference type="SAM" id="MobiDB-lite"/>
    </source>
</evidence>
<dbReference type="AlphaFoldDB" id="A0A4Z2I6Z1"/>
<protein>
    <submittedName>
        <fullName evidence="2">Uncharacterized protein</fullName>
    </submittedName>
</protein>
<dbReference type="Proteomes" id="UP000314294">
    <property type="component" value="Unassembled WGS sequence"/>
</dbReference>
<evidence type="ECO:0000313" key="3">
    <source>
        <dbReference type="Proteomes" id="UP000314294"/>
    </source>
</evidence>
<feature type="region of interest" description="Disordered" evidence="1">
    <location>
        <begin position="1"/>
        <end position="30"/>
    </location>
</feature>
<comment type="caution">
    <text evidence="2">The sequence shown here is derived from an EMBL/GenBank/DDBJ whole genome shotgun (WGS) entry which is preliminary data.</text>
</comment>
<dbReference type="EMBL" id="SRLO01000120">
    <property type="protein sequence ID" value="TNN73829.1"/>
    <property type="molecule type" value="Genomic_DNA"/>
</dbReference>
<reference evidence="2 3" key="1">
    <citation type="submission" date="2019-03" db="EMBL/GenBank/DDBJ databases">
        <title>First draft genome of Liparis tanakae, snailfish: a comprehensive survey of snailfish specific genes.</title>
        <authorList>
            <person name="Kim W."/>
            <person name="Song I."/>
            <person name="Jeong J.-H."/>
            <person name="Kim D."/>
            <person name="Kim S."/>
            <person name="Ryu S."/>
            <person name="Song J.Y."/>
            <person name="Lee S.K."/>
        </authorList>
    </citation>
    <scope>NUCLEOTIDE SEQUENCE [LARGE SCALE GENOMIC DNA]</scope>
    <source>
        <tissue evidence="2">Muscle</tissue>
    </source>
</reference>
<gene>
    <name evidence="2" type="ORF">EYF80_015846</name>
</gene>